<evidence type="ECO:0000313" key="6">
    <source>
        <dbReference type="EMBL" id="MDQ0189899.1"/>
    </source>
</evidence>
<protein>
    <submittedName>
        <fullName evidence="6">Ribose transport system substrate-binding protein</fullName>
    </submittedName>
</protein>
<dbReference type="Pfam" id="PF13407">
    <property type="entry name" value="Peripla_BP_4"/>
    <property type="match status" value="1"/>
</dbReference>
<evidence type="ECO:0000256" key="4">
    <source>
        <dbReference type="SAM" id="SignalP"/>
    </source>
</evidence>
<dbReference type="InterPro" id="IPR028082">
    <property type="entry name" value="Peripla_BP_I"/>
</dbReference>
<keyword evidence="3 4" id="KW-0732">Signal</keyword>
<dbReference type="Gene3D" id="3.40.50.2300">
    <property type="match status" value="2"/>
</dbReference>
<feature type="signal peptide" evidence="4">
    <location>
        <begin position="1"/>
        <end position="23"/>
    </location>
</feature>
<organism evidence="6 7">
    <name type="scientific">Alicyclobacillus cycloheptanicus</name>
    <dbReference type="NCBI Taxonomy" id="1457"/>
    <lineage>
        <taxon>Bacteria</taxon>
        <taxon>Bacillati</taxon>
        <taxon>Bacillota</taxon>
        <taxon>Bacilli</taxon>
        <taxon>Bacillales</taxon>
        <taxon>Alicyclobacillaceae</taxon>
        <taxon>Alicyclobacillus</taxon>
    </lineage>
</organism>
<comment type="caution">
    <text evidence="6">The sequence shown here is derived from an EMBL/GenBank/DDBJ whole genome shotgun (WGS) entry which is preliminary data.</text>
</comment>
<evidence type="ECO:0000256" key="1">
    <source>
        <dbReference type="ARBA" id="ARBA00004196"/>
    </source>
</evidence>
<evidence type="ECO:0000313" key="7">
    <source>
        <dbReference type="Proteomes" id="UP001232973"/>
    </source>
</evidence>
<sequence>MKNRVGFVAAGASLLLAVGCGTATTNSASNQSSNSVSGSTSGKQITVGFVPGSTTDPFFISMEVGAEQEAKKLGVTLDWQGASQYSPSDQTPYINAMVTKKVTVLITCPTDATAMQPPIQQAVQAGIPVITADSTISNTSLLSSRITSNNTQGGAAAADYLAQAANGKKGVVAVLDPSPGITTDAARVQGFAQEIKKYPNLTYVGVQYDNEQTTKAATLAQNLLLRYPDLVGIFGTDDTSASGGAEGVRSAGKLGAVKIVGYDAEPAEIQDLQSGLISALIAQKPMLEGQMAVQYAYDLATGKKSEVKSFVQLDNVIITKDNLAKNQEWVYKSSAN</sequence>
<dbReference type="EMBL" id="JAUSTP010000012">
    <property type="protein sequence ID" value="MDQ0189899.1"/>
    <property type="molecule type" value="Genomic_DNA"/>
</dbReference>
<dbReference type="CDD" id="cd20007">
    <property type="entry name" value="PBP1_ABC_sugar_binding-like"/>
    <property type="match status" value="1"/>
</dbReference>
<name>A0ABT9XHV8_9BACL</name>
<evidence type="ECO:0000256" key="3">
    <source>
        <dbReference type="ARBA" id="ARBA00022729"/>
    </source>
</evidence>
<dbReference type="PANTHER" id="PTHR46847">
    <property type="entry name" value="D-ALLOSE-BINDING PERIPLASMIC PROTEIN-RELATED"/>
    <property type="match status" value="1"/>
</dbReference>
<comment type="similarity">
    <text evidence="2">Belongs to the bacterial solute-binding protein 2 family.</text>
</comment>
<feature type="chain" id="PRO_5047021474" evidence="4">
    <location>
        <begin position="24"/>
        <end position="336"/>
    </location>
</feature>
<evidence type="ECO:0000259" key="5">
    <source>
        <dbReference type="Pfam" id="PF13407"/>
    </source>
</evidence>
<gene>
    <name evidence="6" type="ORF">J2S03_001762</name>
</gene>
<proteinExistence type="inferred from homology"/>
<dbReference type="PROSITE" id="PS51257">
    <property type="entry name" value="PROKAR_LIPOPROTEIN"/>
    <property type="match status" value="1"/>
</dbReference>
<accession>A0ABT9XHV8</accession>
<dbReference type="RefSeq" id="WP_274456988.1">
    <property type="nucleotide sequence ID" value="NZ_CP067097.1"/>
</dbReference>
<dbReference type="PANTHER" id="PTHR46847:SF1">
    <property type="entry name" value="D-ALLOSE-BINDING PERIPLASMIC PROTEIN-RELATED"/>
    <property type="match status" value="1"/>
</dbReference>
<dbReference type="Proteomes" id="UP001232973">
    <property type="component" value="Unassembled WGS sequence"/>
</dbReference>
<feature type="domain" description="Periplasmic binding protein" evidence="5">
    <location>
        <begin position="47"/>
        <end position="304"/>
    </location>
</feature>
<dbReference type="InterPro" id="IPR025997">
    <property type="entry name" value="SBP_2_dom"/>
</dbReference>
<keyword evidence="7" id="KW-1185">Reference proteome</keyword>
<reference evidence="6 7" key="1">
    <citation type="submission" date="2023-07" db="EMBL/GenBank/DDBJ databases">
        <title>Genomic Encyclopedia of Type Strains, Phase IV (KMG-IV): sequencing the most valuable type-strain genomes for metagenomic binning, comparative biology and taxonomic classification.</title>
        <authorList>
            <person name="Goeker M."/>
        </authorList>
    </citation>
    <scope>NUCLEOTIDE SEQUENCE [LARGE SCALE GENOMIC DNA]</scope>
    <source>
        <strain evidence="6 7">DSM 4006</strain>
    </source>
</reference>
<dbReference type="SUPFAM" id="SSF53822">
    <property type="entry name" value="Periplasmic binding protein-like I"/>
    <property type="match status" value="1"/>
</dbReference>
<evidence type="ECO:0000256" key="2">
    <source>
        <dbReference type="ARBA" id="ARBA00007639"/>
    </source>
</evidence>
<comment type="subcellular location">
    <subcellularLocation>
        <location evidence="1">Cell envelope</location>
    </subcellularLocation>
</comment>